<dbReference type="InterPro" id="IPR036249">
    <property type="entry name" value="Thioredoxin-like_sf"/>
</dbReference>
<dbReference type="Pfam" id="PF00085">
    <property type="entry name" value="Thioredoxin"/>
    <property type="match status" value="1"/>
</dbReference>
<proteinExistence type="predicted"/>
<dbReference type="RefSeq" id="XP_019706178.1">
    <property type="nucleotide sequence ID" value="XM_019850619.2"/>
</dbReference>
<evidence type="ECO:0000259" key="2">
    <source>
        <dbReference type="Pfam" id="PF00085"/>
    </source>
</evidence>
<evidence type="ECO:0000313" key="3">
    <source>
        <dbReference type="Proteomes" id="UP000504607"/>
    </source>
</evidence>
<sequence length="93" mass="10475">MGNCMDKVVVNFSASWCIAPVYSKLSEAFPSFTFLSIDVDRMTEMSTPWDIQATPTFIFLKDGQQLDKLVGANQVELEKKLEQFGFLPLTKCS</sequence>
<evidence type="ECO:0000256" key="1">
    <source>
        <dbReference type="ARBA" id="ARBA00023157"/>
    </source>
</evidence>
<protein>
    <submittedName>
        <fullName evidence="4 5">Thioredoxin H4-1</fullName>
    </submittedName>
</protein>
<keyword evidence="1" id="KW-1015">Disulfide bond</keyword>
<dbReference type="PANTHER" id="PTHR46115">
    <property type="entry name" value="THIOREDOXIN-LIKE PROTEIN 1"/>
    <property type="match status" value="1"/>
</dbReference>
<organism evidence="3 4">
    <name type="scientific">Elaeis guineensis var. tenera</name>
    <name type="common">Oil palm</name>
    <dbReference type="NCBI Taxonomy" id="51953"/>
    <lineage>
        <taxon>Eukaryota</taxon>
        <taxon>Viridiplantae</taxon>
        <taxon>Streptophyta</taxon>
        <taxon>Embryophyta</taxon>
        <taxon>Tracheophyta</taxon>
        <taxon>Spermatophyta</taxon>
        <taxon>Magnoliopsida</taxon>
        <taxon>Liliopsida</taxon>
        <taxon>Arecaceae</taxon>
        <taxon>Arecoideae</taxon>
        <taxon>Cocoseae</taxon>
        <taxon>Elaeidinae</taxon>
        <taxon>Elaeis</taxon>
    </lineage>
</organism>
<dbReference type="Proteomes" id="UP000504607">
    <property type="component" value="Chromosome 5"/>
</dbReference>
<evidence type="ECO:0000313" key="4">
    <source>
        <dbReference type="RefSeq" id="XP_019706178.1"/>
    </source>
</evidence>
<feature type="domain" description="Thioredoxin" evidence="2">
    <location>
        <begin position="6"/>
        <end position="82"/>
    </location>
</feature>
<dbReference type="RefSeq" id="XP_029120577.1">
    <property type="nucleotide sequence ID" value="XM_029264744.1"/>
</dbReference>
<dbReference type="InterPro" id="IPR013766">
    <property type="entry name" value="Thioredoxin_domain"/>
</dbReference>
<gene>
    <name evidence="4 5" type="primary">LOC105046006</name>
</gene>
<accession>A0A6J0PK33</accession>
<evidence type="ECO:0000313" key="5">
    <source>
        <dbReference type="RefSeq" id="XP_029120577.1"/>
    </source>
</evidence>
<dbReference type="SUPFAM" id="SSF52833">
    <property type="entry name" value="Thioredoxin-like"/>
    <property type="match status" value="1"/>
</dbReference>
<dbReference type="CDD" id="cd02947">
    <property type="entry name" value="TRX_family"/>
    <property type="match status" value="1"/>
</dbReference>
<dbReference type="OrthoDB" id="2121326at2759"/>
<reference evidence="4 5" key="1">
    <citation type="submission" date="2025-04" db="UniProtKB">
        <authorList>
            <consortium name="RefSeq"/>
        </authorList>
    </citation>
    <scope>IDENTIFICATION</scope>
</reference>
<name>A0A6J0PK33_ELAGV</name>
<dbReference type="AlphaFoldDB" id="A0A6J0PK33"/>
<keyword evidence="3" id="KW-1185">Reference proteome</keyword>
<dbReference type="Gene3D" id="3.40.30.10">
    <property type="entry name" value="Glutaredoxin"/>
    <property type="match status" value="1"/>
</dbReference>